<sequence length="128" mass="14366">MDLNFDLGDLQSSGAMVHPVIFRPSEDQEVLVVAATDVDAVTRQLSPKMPRQPCVVPSRFTRAQLDEVYDVLLANWRDWRVESFGTSSDEQAQPFIATMMFRITAEIAEWADTLPEGLVRLDPTLTLA</sequence>
<gene>
    <name evidence="1" type="ORF">EV653_0284</name>
</gene>
<dbReference type="Proteomes" id="UP000295146">
    <property type="component" value="Unassembled WGS sequence"/>
</dbReference>
<proteinExistence type="predicted"/>
<dbReference type="RefSeq" id="WP_134097138.1">
    <property type="nucleotide sequence ID" value="NZ_SODP01000001.1"/>
</dbReference>
<accession>A0A4R8CKC6</accession>
<dbReference type="AlphaFoldDB" id="A0A4R8CKC6"/>
<dbReference type="OrthoDB" id="3823830at2"/>
<dbReference type="EMBL" id="SODP01000001">
    <property type="protein sequence ID" value="TDW75163.1"/>
    <property type="molecule type" value="Genomic_DNA"/>
</dbReference>
<comment type="caution">
    <text evidence="1">The sequence shown here is derived from an EMBL/GenBank/DDBJ whole genome shotgun (WGS) entry which is preliminary data.</text>
</comment>
<evidence type="ECO:0000313" key="2">
    <source>
        <dbReference type="Proteomes" id="UP000295146"/>
    </source>
</evidence>
<keyword evidence="2" id="KW-1185">Reference proteome</keyword>
<protein>
    <submittedName>
        <fullName evidence="1">Uncharacterized protein</fullName>
    </submittedName>
</protein>
<organism evidence="1 2">
    <name type="scientific">Kribbella pratensis</name>
    <dbReference type="NCBI Taxonomy" id="2512112"/>
    <lineage>
        <taxon>Bacteria</taxon>
        <taxon>Bacillati</taxon>
        <taxon>Actinomycetota</taxon>
        <taxon>Actinomycetes</taxon>
        <taxon>Propionibacteriales</taxon>
        <taxon>Kribbellaceae</taxon>
        <taxon>Kribbella</taxon>
    </lineage>
</organism>
<reference evidence="1 2" key="1">
    <citation type="submission" date="2019-03" db="EMBL/GenBank/DDBJ databases">
        <title>Genomic Encyclopedia of Type Strains, Phase III (KMG-III): the genomes of soil and plant-associated and newly described type strains.</title>
        <authorList>
            <person name="Whitman W."/>
        </authorList>
    </citation>
    <scope>NUCLEOTIDE SEQUENCE [LARGE SCALE GENOMIC DNA]</scope>
    <source>
        <strain evidence="1 2">VKM Ac-2573</strain>
    </source>
</reference>
<name>A0A4R8CKC6_9ACTN</name>
<evidence type="ECO:0000313" key="1">
    <source>
        <dbReference type="EMBL" id="TDW75163.1"/>
    </source>
</evidence>